<keyword evidence="3" id="KW-0862">Zinc</keyword>
<dbReference type="InterPro" id="IPR001841">
    <property type="entry name" value="Znf_RING"/>
</dbReference>
<evidence type="ECO:0000256" key="2">
    <source>
        <dbReference type="ARBA" id="ARBA00022771"/>
    </source>
</evidence>
<keyword evidence="1" id="KW-0479">Metal-binding</keyword>
<gene>
    <name evidence="7" type="ORF">HHUSO_G33122</name>
</gene>
<feature type="compositionally biased region" description="Polar residues" evidence="5">
    <location>
        <begin position="154"/>
        <end position="168"/>
    </location>
</feature>
<evidence type="ECO:0000259" key="6">
    <source>
        <dbReference type="PROSITE" id="PS50089"/>
    </source>
</evidence>
<feature type="compositionally biased region" description="Basic residues" evidence="5">
    <location>
        <begin position="170"/>
        <end position="181"/>
    </location>
</feature>
<name>A0ABR0Y820_HUSHU</name>
<feature type="domain" description="RING-type" evidence="6">
    <location>
        <begin position="439"/>
        <end position="478"/>
    </location>
</feature>
<evidence type="ECO:0000313" key="8">
    <source>
        <dbReference type="Proteomes" id="UP001369086"/>
    </source>
</evidence>
<keyword evidence="2 4" id="KW-0863">Zinc-finger</keyword>
<dbReference type="InterPro" id="IPR013083">
    <property type="entry name" value="Znf_RING/FYVE/PHD"/>
</dbReference>
<dbReference type="EMBL" id="JAHFZB010000042">
    <property type="protein sequence ID" value="KAK6468780.1"/>
    <property type="molecule type" value="Genomic_DNA"/>
</dbReference>
<feature type="region of interest" description="Disordered" evidence="5">
    <location>
        <begin position="320"/>
        <end position="417"/>
    </location>
</feature>
<feature type="region of interest" description="Disordered" evidence="5">
    <location>
        <begin position="18"/>
        <end position="46"/>
    </location>
</feature>
<evidence type="ECO:0000256" key="4">
    <source>
        <dbReference type="PROSITE-ProRule" id="PRU00175"/>
    </source>
</evidence>
<evidence type="ECO:0000256" key="1">
    <source>
        <dbReference type="ARBA" id="ARBA00022723"/>
    </source>
</evidence>
<dbReference type="Proteomes" id="UP001369086">
    <property type="component" value="Unassembled WGS sequence"/>
</dbReference>
<sequence>METPPGLLNPLASPALMVLASTAGDPSRGSPPCQQQQPGRQFGVDSPVPFLGASYSLAAMYHHSERLSGARDYSPSSSHLLPFPHPPAFRHPGLGGYGALRPFHTPPLPFPDEVERFSSAYAAAVAAASGVKHRTKLPVEPPQIRYLPLDKEGTPSSPLSHPPGSNSAGKRARTPAGHLRRTPSPLASSVGKREKRSEGALLSLRCPLCHLELTRADLRDHLRGEIERLAQLSPRSQFHSEAVLESLTQPPAQSLSPVCSVRPCDSPLGSPLSGDEAHKLDRQQIFQQVKTNREGRLGVRAGRCKRMKMADDEQLESLSLKGVRLPESEGDSLEDLEYRSPAQSSAHTLLDSKGCRVGTPPSPDSELEIDSDPDDSSHLTHTQNPIKDRVQSWDAEPSTLQEEGLANQGTGSARESAESLRAQISALTRRLQQRELYHCHVCLGSYSVPVASIQCWHIHCEDCWLRSLGLKKLCPQCSTITSPADLRRVYL</sequence>
<evidence type="ECO:0000313" key="7">
    <source>
        <dbReference type="EMBL" id="KAK6468780.1"/>
    </source>
</evidence>
<keyword evidence="8" id="KW-1185">Reference proteome</keyword>
<dbReference type="Gene3D" id="3.30.40.10">
    <property type="entry name" value="Zinc/RING finger domain, C3HC4 (zinc finger)"/>
    <property type="match status" value="1"/>
</dbReference>
<dbReference type="PANTHER" id="PTHR13459:SF4">
    <property type="entry name" value="RING-TYPE DOMAIN-CONTAINING PROTEIN"/>
    <property type="match status" value="1"/>
</dbReference>
<dbReference type="PANTHER" id="PTHR13459">
    <property type="entry name" value="E3 UBIQUITIN-PROTEIN LIGASE RNF220 ISOFORM X1"/>
    <property type="match status" value="1"/>
</dbReference>
<dbReference type="InterPro" id="IPR031824">
    <property type="entry name" value="RNF220_mid"/>
</dbReference>
<dbReference type="InterPro" id="IPR052443">
    <property type="entry name" value="E3_ubiq-ligase_RNF220-like"/>
</dbReference>
<dbReference type="Pfam" id="PF15926">
    <property type="entry name" value="RNF220"/>
    <property type="match status" value="1"/>
</dbReference>
<accession>A0ABR0Y820</accession>
<feature type="region of interest" description="Disordered" evidence="5">
    <location>
        <begin position="142"/>
        <end position="194"/>
    </location>
</feature>
<organism evidence="7 8">
    <name type="scientific">Huso huso</name>
    <name type="common">Beluga</name>
    <name type="synonym">Acipenser huso</name>
    <dbReference type="NCBI Taxonomy" id="61971"/>
    <lineage>
        <taxon>Eukaryota</taxon>
        <taxon>Metazoa</taxon>
        <taxon>Chordata</taxon>
        <taxon>Craniata</taxon>
        <taxon>Vertebrata</taxon>
        <taxon>Euteleostomi</taxon>
        <taxon>Actinopterygii</taxon>
        <taxon>Chondrostei</taxon>
        <taxon>Acipenseriformes</taxon>
        <taxon>Acipenseridae</taxon>
        <taxon>Huso</taxon>
    </lineage>
</organism>
<comment type="caution">
    <text evidence="7">The sequence shown here is derived from an EMBL/GenBank/DDBJ whole genome shotgun (WGS) entry which is preliminary data.</text>
</comment>
<dbReference type="Pfam" id="PF13923">
    <property type="entry name" value="zf-C3HC4_2"/>
    <property type="match status" value="1"/>
</dbReference>
<evidence type="ECO:0000256" key="3">
    <source>
        <dbReference type="ARBA" id="ARBA00022833"/>
    </source>
</evidence>
<dbReference type="SUPFAM" id="SSF57850">
    <property type="entry name" value="RING/U-box"/>
    <property type="match status" value="1"/>
</dbReference>
<dbReference type="PROSITE" id="PS50089">
    <property type="entry name" value="ZF_RING_2"/>
    <property type="match status" value="1"/>
</dbReference>
<evidence type="ECO:0000256" key="5">
    <source>
        <dbReference type="SAM" id="MobiDB-lite"/>
    </source>
</evidence>
<reference evidence="7 8" key="1">
    <citation type="submission" date="2021-05" db="EMBL/GenBank/DDBJ databases">
        <authorList>
            <person name="Zahm M."/>
            <person name="Klopp C."/>
            <person name="Cabau C."/>
            <person name="Kuhl H."/>
            <person name="Suciu R."/>
            <person name="Ciorpac M."/>
            <person name="Holostenco D."/>
            <person name="Gessner J."/>
            <person name="Wuertz S."/>
            <person name="Hohne C."/>
            <person name="Stock M."/>
            <person name="Gislard M."/>
            <person name="Lluch J."/>
            <person name="Milhes M."/>
            <person name="Lampietro C."/>
            <person name="Lopez Roques C."/>
            <person name="Donnadieu C."/>
            <person name="Du K."/>
            <person name="Schartl M."/>
            <person name="Guiguen Y."/>
        </authorList>
    </citation>
    <scope>NUCLEOTIDE SEQUENCE [LARGE SCALE GENOMIC DNA]</scope>
    <source>
        <strain evidence="7">Hh-F2</strain>
        <tissue evidence="7">Blood</tissue>
    </source>
</reference>
<protein>
    <submittedName>
        <fullName evidence="7">E3 ubiquitin-protein ligase Rnf220-like</fullName>
    </submittedName>
</protein>
<feature type="compositionally biased region" description="Acidic residues" evidence="5">
    <location>
        <begin position="365"/>
        <end position="374"/>
    </location>
</feature>
<proteinExistence type="predicted"/>